<dbReference type="PROSITE" id="PS00028">
    <property type="entry name" value="ZINC_FINGER_C2H2_1"/>
    <property type="match status" value="1"/>
</dbReference>
<dbReference type="SMART" id="SM00490">
    <property type="entry name" value="HELICc"/>
    <property type="match status" value="1"/>
</dbReference>
<dbReference type="InterPro" id="IPR027417">
    <property type="entry name" value="P-loop_NTPase"/>
</dbReference>
<dbReference type="InterPro" id="IPR014001">
    <property type="entry name" value="Helicase_ATP-bd"/>
</dbReference>
<proteinExistence type="predicted"/>
<dbReference type="Gene3D" id="3.40.50.300">
    <property type="entry name" value="P-loop containing nucleotide triphosphate hydrolases"/>
    <property type="match status" value="2"/>
</dbReference>
<evidence type="ECO:0000256" key="2">
    <source>
        <dbReference type="ARBA" id="ARBA00022840"/>
    </source>
</evidence>
<dbReference type="InterPro" id="IPR001650">
    <property type="entry name" value="Helicase_C-like"/>
</dbReference>
<evidence type="ECO:0000259" key="3">
    <source>
        <dbReference type="PROSITE" id="PS51192"/>
    </source>
</evidence>
<dbReference type="Pfam" id="PF09369">
    <property type="entry name" value="MZB"/>
    <property type="match status" value="1"/>
</dbReference>
<dbReference type="PANTHER" id="PTHR47957">
    <property type="entry name" value="ATP-DEPENDENT HELICASE HRQ1"/>
    <property type="match status" value="1"/>
</dbReference>
<organism evidence="5">
    <name type="scientific">Thermogemmatispora argillosa</name>
    <dbReference type="NCBI Taxonomy" id="2045280"/>
    <lineage>
        <taxon>Bacteria</taxon>
        <taxon>Bacillati</taxon>
        <taxon>Chloroflexota</taxon>
        <taxon>Ktedonobacteria</taxon>
        <taxon>Thermogemmatisporales</taxon>
        <taxon>Thermogemmatisporaceae</taxon>
        <taxon>Thermogemmatispora</taxon>
    </lineage>
</organism>
<keyword evidence="1" id="KW-0547">Nucleotide-binding</keyword>
<sequence>MNQASSQQSYDLSTIARELHQQLIRYIEAQYPIRHSDVVQERRQLLEASDVITREPYIESTPGYPGGRPYTELDLPPAIGQALAELSSLKSDGQQALIPPQLYSHQGSALEALLTQDRDLILTTGTGSGKTEVFLLSILARSLDEAQQRRESFALPGMRTLILYPTNALVNDQLMRLRRLFGNPVFAQWFKGRYGVDRPIRFGMYTSRTPYPGQMSRERNESDLLPLLKFYADVTPEQRQELEAGGRWPACNLEHLRDAASRGSVEIHPDDRELYSRHQIQGCCPDILITNYSMLEYMLMRPIERSIFAQTARHLASTPASSLLIVLDEAHLYSGVTGAEISLLLRRLLARLGIGRERVRYILTSASLDPSAGEQGILTFAEGLVGSRGSASFAIVRGEPSQPPSAPSTIDGRPLPRLSSEAEGLALAAFDLTAFANRALCESDALRAVADLSQRLGWPVPSSFPALPHYLGRYLSSLQSFRTLWSQTAGKARALSELATQLFPSLSEEQRVHATSVLLSLAAAAQREDDQPLLPVRAHLLFRGLPTLYACVNPRCSARLHQADAPSTLGRLWLRPRLHCDCGARVYELYAHRYCGALFLRVFTTSGSADHPICFLWHEPGEDRSQAHEELLLIGSPHPGRHSMPSHLQELRLHIQTGNACVVEKGQRLSEIWDQDQVITLYRPVSESWKSCPVCLKKLVPPGALASLATRGEQPFVNLVRRQFELQPPRTPAREAAPNMGRKVLLFSDGRQRAARLARDLPREVELDTFREALILAADRLRQRQQDQELIPLDEKLYREFLIVCSQYNLYFFDGDSQQQLLRYMREFRQDYAGDAIQASQEEWKPALIPAYRRALLRQVADRFYSLTRLCIAVVEPAPVAFKALRRKALFSGLSDDELRALAIQWIAELLELSAFDSAISFSDRQQTVPGDGFRIDDRSPLEAEKMASELLGAEDQQLYLKIRQELVQVLCESPNGKCFLRPDQLALRLTLDDDWHQCRDCTQLVWRPLRGRCPARSCRSENLQRLPAGDISLQARTAFYREPLRQVLAGQRPIIHLTAEEHTAQLSYRDSQAVSSTTEEYELRFQEIGISAEKPAIDVLSCTTTMEVGVDIGQLLGVGLRTIPPTRASYQQRAGRAGRRGAALSIVLSYSENGSHDAHYFAHPEEMISSPVPCPRLPPVNQRLLARHIQAALLQTFFREYVESKAETALQRSSLPEALGSASDFFSEKGAATLRRFAEWQQAMLSLRPPDFTRHVIAWLPDEIDGQCCDLERKFAIVGEIGARLCRRLEELKQDFAGRRLLPPAGWESTSSADDLKEVMLLDLLFEEGLLPQYAFPRELRSFVIEKSNRQRFGILERPQQSVDIALTEYAPGRELVVNKETYRSGGIYVALFPGRTVGNGPSPVERFFEQPRRRFLFCLYCSYLREVTGQGDYSRTGSGSVEKLCPQCSRPLQEEEILDPLAFAPWGATSLEKTSYGHTSWQEQGPVHTVAHQVMPLTSRDSLAHRIDNGGIAWEYKENQELLIVNAGPDGTGFTICRSCGAAVPGSNGLSLEGSSSHAHPRPFLSLQYSNYCKSRSYWYGYLGHIFRSDLLLLRLTLPGGTRYEVGRSWLADAAHTLAQALQLAATRLLDIQPGELRIGWNYTPTGDGVAVGRSIDFFLFDALAGGAGYATQVGQEIEQLLVIMQQILKECPEDCEQSCYRCLRNYGNRVLHHRLDRHLGTRLLQAIVEQRAPAAFSLTEQERQLVGLAQFLTLQGYRCQQPGRLAGQIVPLLVEDEYGHVLAVGTYPVEQDYKQTGHPLEKLGPRHRLESDYELRHNLPAVAKEVRRVLSGSR</sequence>
<keyword evidence="2" id="KW-0067">ATP-binding</keyword>
<dbReference type="GO" id="GO:0006289">
    <property type="term" value="P:nucleotide-excision repair"/>
    <property type="evidence" value="ECO:0007669"/>
    <property type="project" value="TreeGrafter"/>
</dbReference>
<evidence type="ECO:0000256" key="1">
    <source>
        <dbReference type="ARBA" id="ARBA00022741"/>
    </source>
</evidence>
<dbReference type="PANTHER" id="PTHR47957:SF3">
    <property type="entry name" value="ATP-DEPENDENT HELICASE HRQ1"/>
    <property type="match status" value="1"/>
</dbReference>
<dbReference type="EMBL" id="AP019377">
    <property type="protein sequence ID" value="BBH93040.1"/>
    <property type="molecule type" value="Genomic_DNA"/>
</dbReference>
<reference evidence="5" key="1">
    <citation type="submission" date="2018-12" db="EMBL/GenBank/DDBJ databases">
        <title>Novel natural products biosynthetic potential of the class Ktedonobacteria.</title>
        <authorList>
            <person name="Zheng Y."/>
            <person name="Saitou A."/>
            <person name="Wang C.M."/>
            <person name="Toyoda A."/>
            <person name="Minakuchi Y."/>
            <person name="Sekiguchi Y."/>
            <person name="Ueda K."/>
            <person name="Takano H."/>
            <person name="Sakai Y."/>
            <person name="Yokota A."/>
            <person name="Yabe S."/>
        </authorList>
    </citation>
    <scope>NUCLEOTIDE SEQUENCE</scope>
    <source>
        <strain evidence="5">A3-2</strain>
    </source>
</reference>
<dbReference type="InterPro" id="IPR018973">
    <property type="entry name" value="MZB"/>
</dbReference>
<feature type="domain" description="Helicase ATP-binding" evidence="3">
    <location>
        <begin position="111"/>
        <end position="386"/>
    </location>
</feature>
<protein>
    <recommendedName>
        <fullName evidence="6">DEAD/DEAH box helicase</fullName>
    </recommendedName>
</protein>
<dbReference type="GO" id="GO:0043138">
    <property type="term" value="F:3'-5' DNA helicase activity"/>
    <property type="evidence" value="ECO:0007669"/>
    <property type="project" value="TreeGrafter"/>
</dbReference>
<evidence type="ECO:0000259" key="4">
    <source>
        <dbReference type="PROSITE" id="PS51194"/>
    </source>
</evidence>
<feature type="domain" description="Helicase C-terminal" evidence="4">
    <location>
        <begin position="1044"/>
        <end position="1186"/>
    </location>
</feature>
<name>A0A455SZC7_9CHLR</name>
<dbReference type="Pfam" id="PF00270">
    <property type="entry name" value="DEAD"/>
    <property type="match status" value="1"/>
</dbReference>
<accession>A0A455SZC7</accession>
<dbReference type="InterPro" id="IPR013087">
    <property type="entry name" value="Znf_C2H2_type"/>
</dbReference>
<dbReference type="SUPFAM" id="SSF52540">
    <property type="entry name" value="P-loop containing nucleoside triphosphate hydrolases"/>
    <property type="match status" value="2"/>
</dbReference>
<dbReference type="GO" id="GO:0036297">
    <property type="term" value="P:interstrand cross-link repair"/>
    <property type="evidence" value="ECO:0007669"/>
    <property type="project" value="TreeGrafter"/>
</dbReference>
<dbReference type="SMART" id="SM00487">
    <property type="entry name" value="DEXDc"/>
    <property type="match status" value="1"/>
</dbReference>
<dbReference type="GO" id="GO:0003676">
    <property type="term" value="F:nucleic acid binding"/>
    <property type="evidence" value="ECO:0007669"/>
    <property type="project" value="InterPro"/>
</dbReference>
<dbReference type="PROSITE" id="PS51192">
    <property type="entry name" value="HELICASE_ATP_BIND_1"/>
    <property type="match status" value="1"/>
</dbReference>
<gene>
    <name evidence="5" type="ORF">KTA_12390</name>
</gene>
<dbReference type="InterPro" id="IPR011545">
    <property type="entry name" value="DEAD/DEAH_box_helicase_dom"/>
</dbReference>
<evidence type="ECO:0000313" key="5">
    <source>
        <dbReference type="EMBL" id="BBH93040.1"/>
    </source>
</evidence>
<evidence type="ECO:0008006" key="6">
    <source>
        <dbReference type="Google" id="ProtNLM"/>
    </source>
</evidence>
<dbReference type="GO" id="GO:0005524">
    <property type="term" value="F:ATP binding"/>
    <property type="evidence" value="ECO:0007669"/>
    <property type="project" value="UniProtKB-KW"/>
</dbReference>
<dbReference type="PROSITE" id="PS51194">
    <property type="entry name" value="HELICASE_CTER"/>
    <property type="match status" value="1"/>
</dbReference>